<feature type="region of interest" description="Disordered" evidence="1">
    <location>
        <begin position="311"/>
        <end position="442"/>
    </location>
</feature>
<feature type="compositionally biased region" description="Low complexity" evidence="1">
    <location>
        <begin position="164"/>
        <end position="175"/>
    </location>
</feature>
<proteinExistence type="predicted"/>
<dbReference type="PANTHER" id="PTHR34112:SF13">
    <property type="entry name" value="OS04G0448200 PROTEIN"/>
    <property type="match status" value="1"/>
</dbReference>
<feature type="compositionally biased region" description="Basic and acidic residues" evidence="1">
    <location>
        <begin position="93"/>
        <end position="104"/>
    </location>
</feature>
<feature type="region of interest" description="Disordered" evidence="1">
    <location>
        <begin position="460"/>
        <end position="538"/>
    </location>
</feature>
<sequence>MERSEPTLVPEWLKSSGSVTGGGATTHQIASSSLQSDEHVVSKSARNKSSVNISDRDIGRSFVLDRTTSSYFRRSSSTNGSAHSRSYSGFGRSNRDKDWEKDMYDPRDKEKSILGDHRSRDYSNHLGNIFPPRFEKEVLRRSQSMTTEKQGEAWPRKVAADSSNANKNNRKNGNGVLPVGSAISNVHKAAFERDFPSLGAEERQATPEIGRVSSPGLSTAFQSLSIGTSAAIGGDGWTSALAEVPVIVGSTGTGGSVQQAVPATSVPTASSMMTSLNMAETLAQGPSRAHTTPQPSAGTQRLEELAIKQSRQLIPVTPSMPKALVLNPSEKPKPKIGQQQQQISSPHLVNHSPRGGPAKSDVSKTPSVGKLQVLKPARERNGVSPTVKDSLSPTSGSKIANNPLAVSPSVVGSASLRSPRNNPNLASSERKPALTILEKRPTFQAQSRNDFFNLMRRKSMTNPSSAVPGSGPALSPSVLDKSDESEAGTAPVTPQGRDAPLSDTSVGDWSNEKRSDMNGNGNTSDRAVETPTYGKNHSSSDAILYSEEEEAAFLRSLGWEENAGEDEGLTEEEISAFHKKVEEYIKLRPSSRIFQGVQQKVLVPLNLQMESVGGGGASSGFSSSDSKLES</sequence>
<feature type="compositionally biased region" description="Polar residues" evidence="1">
    <location>
        <begin position="410"/>
        <end position="427"/>
    </location>
</feature>
<dbReference type="PANTHER" id="PTHR34112">
    <property type="entry name" value="C-JUN-AMINO-TERMINAL KINASE-INTERACTING PROTEIN"/>
    <property type="match status" value="1"/>
</dbReference>
<evidence type="ECO:0000256" key="1">
    <source>
        <dbReference type="SAM" id="MobiDB-lite"/>
    </source>
</evidence>
<feature type="compositionally biased region" description="Basic and acidic residues" evidence="1">
    <location>
        <begin position="149"/>
        <end position="159"/>
    </location>
</feature>
<evidence type="ECO:0000313" key="2">
    <source>
        <dbReference type="EMBL" id="MPA53702.1"/>
    </source>
</evidence>
<feature type="compositionally biased region" description="Basic and acidic residues" evidence="1">
    <location>
        <begin position="428"/>
        <end position="441"/>
    </location>
</feature>
<protein>
    <recommendedName>
        <fullName evidence="3">Mediator of RNA polymerase II transcription subunit 1</fullName>
    </recommendedName>
</protein>
<name>A0A5B7AA54_DAVIN</name>
<organism evidence="2">
    <name type="scientific">Davidia involucrata</name>
    <name type="common">Dove tree</name>
    <dbReference type="NCBI Taxonomy" id="16924"/>
    <lineage>
        <taxon>Eukaryota</taxon>
        <taxon>Viridiplantae</taxon>
        <taxon>Streptophyta</taxon>
        <taxon>Embryophyta</taxon>
        <taxon>Tracheophyta</taxon>
        <taxon>Spermatophyta</taxon>
        <taxon>Magnoliopsida</taxon>
        <taxon>eudicotyledons</taxon>
        <taxon>Gunneridae</taxon>
        <taxon>Pentapetalae</taxon>
        <taxon>asterids</taxon>
        <taxon>Cornales</taxon>
        <taxon>Nyssaceae</taxon>
        <taxon>Davidia</taxon>
    </lineage>
</organism>
<evidence type="ECO:0008006" key="3">
    <source>
        <dbReference type="Google" id="ProtNLM"/>
    </source>
</evidence>
<gene>
    <name evidence="2" type="ORF">Din_023143</name>
</gene>
<accession>A0A5B7AA54</accession>
<dbReference type="EMBL" id="GHES01023143">
    <property type="protein sequence ID" value="MPA53702.1"/>
    <property type="molecule type" value="Transcribed_RNA"/>
</dbReference>
<dbReference type="AlphaFoldDB" id="A0A5B7AA54"/>
<reference evidence="2" key="1">
    <citation type="submission" date="2019-08" db="EMBL/GenBank/DDBJ databases">
        <title>Reference gene set and small RNA set construction with multiple tissues from Davidia involucrata Baill.</title>
        <authorList>
            <person name="Yang H."/>
            <person name="Zhou C."/>
            <person name="Li G."/>
            <person name="Wang J."/>
            <person name="Gao P."/>
            <person name="Wang M."/>
            <person name="Wang R."/>
            <person name="Zhao Y."/>
        </authorList>
    </citation>
    <scope>NUCLEOTIDE SEQUENCE</scope>
    <source>
        <tissue evidence="2">Mixed with DoveR01_LX</tissue>
    </source>
</reference>
<feature type="region of interest" description="Disordered" evidence="1">
    <location>
        <begin position="1"/>
        <end position="104"/>
    </location>
</feature>
<feature type="compositionally biased region" description="Polar residues" evidence="1">
    <location>
        <begin position="383"/>
        <end position="400"/>
    </location>
</feature>
<feature type="region of interest" description="Disordered" evidence="1">
    <location>
        <begin position="141"/>
        <end position="176"/>
    </location>
</feature>
<feature type="compositionally biased region" description="Low complexity" evidence="1">
    <location>
        <begin position="66"/>
        <end position="78"/>
    </location>
</feature>